<keyword evidence="2" id="KW-0732">Signal</keyword>
<proteinExistence type="predicted"/>
<gene>
    <name evidence="3" type="ORF">ACFFSA_03125</name>
</gene>
<name>A0ABV5RRL2_9ACTN</name>
<organism evidence="3 4">
    <name type="scientific">Nonomuraea helvata</name>
    <dbReference type="NCBI Taxonomy" id="37484"/>
    <lineage>
        <taxon>Bacteria</taxon>
        <taxon>Bacillati</taxon>
        <taxon>Actinomycetota</taxon>
        <taxon>Actinomycetes</taxon>
        <taxon>Streptosporangiales</taxon>
        <taxon>Streptosporangiaceae</taxon>
        <taxon>Nonomuraea</taxon>
    </lineage>
</organism>
<evidence type="ECO:0000313" key="3">
    <source>
        <dbReference type="EMBL" id="MFB9622060.1"/>
    </source>
</evidence>
<evidence type="ECO:0000256" key="2">
    <source>
        <dbReference type="SAM" id="SignalP"/>
    </source>
</evidence>
<accession>A0ABV5RRL2</accession>
<evidence type="ECO:0000313" key="4">
    <source>
        <dbReference type="Proteomes" id="UP001589532"/>
    </source>
</evidence>
<feature type="signal peptide" evidence="2">
    <location>
        <begin position="1"/>
        <end position="24"/>
    </location>
</feature>
<dbReference type="RefSeq" id="WP_345001912.1">
    <property type="nucleotide sequence ID" value="NZ_BAAAXV010000009.1"/>
</dbReference>
<evidence type="ECO:0000256" key="1">
    <source>
        <dbReference type="SAM" id="MobiDB-lite"/>
    </source>
</evidence>
<dbReference type="EMBL" id="JBHMBW010000002">
    <property type="protein sequence ID" value="MFB9622060.1"/>
    <property type="molecule type" value="Genomic_DNA"/>
</dbReference>
<feature type="chain" id="PRO_5047223646" evidence="2">
    <location>
        <begin position="25"/>
        <end position="165"/>
    </location>
</feature>
<protein>
    <submittedName>
        <fullName evidence="3">Uncharacterized protein</fullName>
    </submittedName>
</protein>
<keyword evidence="4" id="KW-1185">Reference proteome</keyword>
<dbReference type="Proteomes" id="UP001589532">
    <property type="component" value="Unassembled WGS sequence"/>
</dbReference>
<comment type="caution">
    <text evidence="3">The sequence shown here is derived from an EMBL/GenBank/DDBJ whole genome shotgun (WGS) entry which is preliminary data.</text>
</comment>
<feature type="region of interest" description="Disordered" evidence="1">
    <location>
        <begin position="143"/>
        <end position="165"/>
    </location>
</feature>
<reference evidence="3 4" key="1">
    <citation type="submission" date="2024-09" db="EMBL/GenBank/DDBJ databases">
        <authorList>
            <person name="Sun Q."/>
            <person name="Mori K."/>
        </authorList>
    </citation>
    <scope>NUCLEOTIDE SEQUENCE [LARGE SCALE GENOMIC DNA]</scope>
    <source>
        <strain evidence="3 4">JCM 3143</strain>
    </source>
</reference>
<sequence>MRRLLTLTVPVILLTVLMAAPAQAKAISHGELTGPGLSAPIVIKPGSQARDDRLNSLRTGTAAHAALYRGLPQAFGARPKGRLGPCYRLEWYGPPGDTLALTQYVYPYAKRGPVVRTPRQSGAVQHGWLRAPSYVRSILHTLGLPTKPPQPPDVTCRSHPRPPVR</sequence>